<dbReference type="OrthoDB" id="9843138at2"/>
<feature type="transmembrane region" description="Helical" evidence="1">
    <location>
        <begin position="133"/>
        <end position="153"/>
    </location>
</feature>
<sequence length="155" mass="15746">MAAGISIAAWTGRSLAGGVGGGLVLTAVLVPLLLVVILAVAHRLLPAGGGSAAVWEFTVRAAHGAGLRVSIRTGAPRDSLRRGDLVRVVPARRARLRRRAPDRHGPLRAVEILTALGGPVVRRVDADPSLPPVQIAGLALAVLLLASAAAAVLPS</sequence>
<dbReference type="RefSeq" id="WP_043523494.1">
    <property type="nucleotide sequence ID" value="NZ_BAABKU010000013.1"/>
</dbReference>
<name>A0A0A6UU80_ACTUT</name>
<dbReference type="STRING" id="1869.MB27_07910"/>
<evidence type="ECO:0000256" key="1">
    <source>
        <dbReference type="SAM" id="Phobius"/>
    </source>
</evidence>
<evidence type="ECO:0000313" key="2">
    <source>
        <dbReference type="EMBL" id="KHD78019.1"/>
    </source>
</evidence>
<keyword evidence="1" id="KW-0472">Membrane</keyword>
<reference evidence="2 3" key="1">
    <citation type="submission" date="2014-10" db="EMBL/GenBank/DDBJ databases">
        <title>Draft genome sequence of Actinoplanes utahensis NRRL 12052.</title>
        <authorList>
            <person name="Velasco-Bucheli B."/>
            <person name="del Cerro C."/>
            <person name="Hormigo D."/>
            <person name="Garcia J.L."/>
            <person name="Acebal C."/>
            <person name="Arroyo M."/>
            <person name="de la Mata I."/>
        </authorList>
    </citation>
    <scope>NUCLEOTIDE SEQUENCE [LARGE SCALE GENOMIC DNA]</scope>
    <source>
        <strain evidence="2 3">NRRL 12052</strain>
    </source>
</reference>
<evidence type="ECO:0000313" key="3">
    <source>
        <dbReference type="Proteomes" id="UP000054537"/>
    </source>
</evidence>
<dbReference type="Proteomes" id="UP000054537">
    <property type="component" value="Unassembled WGS sequence"/>
</dbReference>
<protein>
    <submittedName>
        <fullName evidence="2">Uncharacterized protein</fullName>
    </submittedName>
</protein>
<keyword evidence="1" id="KW-1133">Transmembrane helix</keyword>
<keyword evidence="3" id="KW-1185">Reference proteome</keyword>
<dbReference type="EMBL" id="JRTT01000007">
    <property type="protein sequence ID" value="KHD78019.1"/>
    <property type="molecule type" value="Genomic_DNA"/>
</dbReference>
<keyword evidence="1" id="KW-0812">Transmembrane</keyword>
<comment type="caution">
    <text evidence="2">The sequence shown here is derived from an EMBL/GenBank/DDBJ whole genome shotgun (WGS) entry which is preliminary data.</text>
</comment>
<proteinExistence type="predicted"/>
<accession>A0A0A6UU80</accession>
<dbReference type="AlphaFoldDB" id="A0A0A6UU80"/>
<organism evidence="2 3">
    <name type="scientific">Actinoplanes utahensis</name>
    <dbReference type="NCBI Taxonomy" id="1869"/>
    <lineage>
        <taxon>Bacteria</taxon>
        <taxon>Bacillati</taxon>
        <taxon>Actinomycetota</taxon>
        <taxon>Actinomycetes</taxon>
        <taxon>Micromonosporales</taxon>
        <taxon>Micromonosporaceae</taxon>
        <taxon>Actinoplanes</taxon>
    </lineage>
</organism>
<gene>
    <name evidence="2" type="ORF">MB27_07910</name>
</gene>
<feature type="transmembrane region" description="Helical" evidence="1">
    <location>
        <begin position="20"/>
        <end position="41"/>
    </location>
</feature>